<gene>
    <name evidence="1" type="ORF">GSLYS_00011062001</name>
</gene>
<accession>A0AAV2HTV1</accession>
<reference evidence="1 2" key="1">
    <citation type="submission" date="2024-04" db="EMBL/GenBank/DDBJ databases">
        <authorList>
            <consortium name="Genoscope - CEA"/>
            <person name="William W."/>
        </authorList>
    </citation>
    <scope>NUCLEOTIDE SEQUENCE [LARGE SCALE GENOMIC DNA]</scope>
</reference>
<name>A0AAV2HTV1_LYMST</name>
<dbReference type="Proteomes" id="UP001497497">
    <property type="component" value="Unassembled WGS sequence"/>
</dbReference>
<evidence type="ECO:0000313" key="2">
    <source>
        <dbReference type="Proteomes" id="UP001497497"/>
    </source>
</evidence>
<protein>
    <submittedName>
        <fullName evidence="1">Uncharacterized protein</fullName>
    </submittedName>
</protein>
<proteinExistence type="predicted"/>
<sequence length="48" mass="5503">MPIATPSKSKHRKINPQWVLKRDNIKDFEDPLSAVNFVMNVLQIGPKT</sequence>
<keyword evidence="2" id="KW-1185">Reference proteome</keyword>
<evidence type="ECO:0000313" key="1">
    <source>
        <dbReference type="EMBL" id="CAL1537149.1"/>
    </source>
</evidence>
<dbReference type="AlphaFoldDB" id="A0AAV2HTV1"/>
<organism evidence="1 2">
    <name type="scientific">Lymnaea stagnalis</name>
    <name type="common">Great pond snail</name>
    <name type="synonym">Helix stagnalis</name>
    <dbReference type="NCBI Taxonomy" id="6523"/>
    <lineage>
        <taxon>Eukaryota</taxon>
        <taxon>Metazoa</taxon>
        <taxon>Spiralia</taxon>
        <taxon>Lophotrochozoa</taxon>
        <taxon>Mollusca</taxon>
        <taxon>Gastropoda</taxon>
        <taxon>Heterobranchia</taxon>
        <taxon>Euthyneura</taxon>
        <taxon>Panpulmonata</taxon>
        <taxon>Hygrophila</taxon>
        <taxon>Lymnaeoidea</taxon>
        <taxon>Lymnaeidae</taxon>
        <taxon>Lymnaea</taxon>
    </lineage>
</organism>
<dbReference type="EMBL" id="CAXITT010000251">
    <property type="protein sequence ID" value="CAL1537149.1"/>
    <property type="molecule type" value="Genomic_DNA"/>
</dbReference>
<comment type="caution">
    <text evidence="1">The sequence shown here is derived from an EMBL/GenBank/DDBJ whole genome shotgun (WGS) entry which is preliminary data.</text>
</comment>